<comment type="caution">
    <text evidence="2">The sequence shown here is derived from an EMBL/GenBank/DDBJ whole genome shotgun (WGS) entry which is preliminary data.</text>
</comment>
<protein>
    <submittedName>
        <fullName evidence="2">Uncharacterized protein</fullName>
    </submittedName>
</protein>
<keyword evidence="3" id="KW-1185">Reference proteome</keyword>
<gene>
    <name evidence="2" type="ORF">PCOR1329_LOCUS22461</name>
</gene>
<sequence length="88" mass="9318">MSGDDAAYDMAMEVLFDIEMLSRARIVVGTLASQVTRVACSLGSARGTLWRAVALDIARGGPARRRPLAQRRRGEATTGVRGSAALGK</sequence>
<dbReference type="Proteomes" id="UP001189429">
    <property type="component" value="Unassembled WGS sequence"/>
</dbReference>
<accession>A0ABN9RPA4</accession>
<evidence type="ECO:0000313" key="2">
    <source>
        <dbReference type="EMBL" id="CAK0821021.1"/>
    </source>
</evidence>
<dbReference type="EMBL" id="CAUYUJ010007513">
    <property type="protein sequence ID" value="CAK0821021.1"/>
    <property type="molecule type" value="Genomic_DNA"/>
</dbReference>
<proteinExistence type="predicted"/>
<reference evidence="2" key="1">
    <citation type="submission" date="2023-10" db="EMBL/GenBank/DDBJ databases">
        <authorList>
            <person name="Chen Y."/>
            <person name="Shah S."/>
            <person name="Dougan E. K."/>
            <person name="Thang M."/>
            <person name="Chan C."/>
        </authorList>
    </citation>
    <scope>NUCLEOTIDE SEQUENCE [LARGE SCALE GENOMIC DNA]</scope>
</reference>
<name>A0ABN9RPA4_9DINO</name>
<organism evidence="2 3">
    <name type="scientific">Prorocentrum cordatum</name>
    <dbReference type="NCBI Taxonomy" id="2364126"/>
    <lineage>
        <taxon>Eukaryota</taxon>
        <taxon>Sar</taxon>
        <taxon>Alveolata</taxon>
        <taxon>Dinophyceae</taxon>
        <taxon>Prorocentrales</taxon>
        <taxon>Prorocentraceae</taxon>
        <taxon>Prorocentrum</taxon>
    </lineage>
</organism>
<feature type="region of interest" description="Disordered" evidence="1">
    <location>
        <begin position="64"/>
        <end position="88"/>
    </location>
</feature>
<evidence type="ECO:0000313" key="3">
    <source>
        <dbReference type="Proteomes" id="UP001189429"/>
    </source>
</evidence>
<evidence type="ECO:0000256" key="1">
    <source>
        <dbReference type="SAM" id="MobiDB-lite"/>
    </source>
</evidence>